<sequence>MDLTSFGNHSQLHLHISYGIPFELSPSEAAILTLLEHARFDLFTSRRKKGVSGRPQAVDAYTMMVILLYARAEGRYSCRGIARLCTRDLFLQAVLDGRKAPGHITINRFIKENPAAIEDMLFQMAERLSGLGELGKDVVFQDGTKIESRAGKYTFVWKGSVEKNLAKLKVRALRQIKEIGDRFAWDTACDGEGDLHAALMSLKRNLERSGKPVCADAPGSGHRLCPEQKAYRDVVDSLSRLDKYSHYLEMIGKDRKSMSRTDPEATFMRMKEDAMNNGQLKPAYNIQTLVDGNYIVGAFSSADRTDYHTMVPALEKLGSSLSWKYPAYCADSGYDSLANRLALDKLGIKDYIKPQNYAVSKTRAYAQEIGRVENLAYDEKSDTYTCANGKKLFFVTMKHAGGQDGSQAATKVYACRRGCKSCPVRGECMKKSKLPYKRLETNFLLVKYRKAALENITSAFGTEVRMNRSIQAEGAFAQLKANWRFRRFLSFGKKRAFSEWLLMSMAINVIHLANRMEEGLVSTPFWYSLPRGETGGAV</sequence>
<gene>
    <name evidence="3" type="ORF">CVV64_20750</name>
</gene>
<dbReference type="PANTHER" id="PTHR33408">
    <property type="entry name" value="TRANSPOSASE"/>
    <property type="match status" value="1"/>
</dbReference>
<evidence type="ECO:0000313" key="3">
    <source>
        <dbReference type="EMBL" id="PKK88007.1"/>
    </source>
</evidence>
<evidence type="ECO:0000313" key="4">
    <source>
        <dbReference type="Proteomes" id="UP000233256"/>
    </source>
</evidence>
<dbReference type="Proteomes" id="UP000233256">
    <property type="component" value="Unassembled WGS sequence"/>
</dbReference>
<feature type="domain" description="Transposase InsH N-terminal" evidence="1">
    <location>
        <begin position="47"/>
        <end position="111"/>
    </location>
</feature>
<dbReference type="EMBL" id="PGXC01000076">
    <property type="protein sequence ID" value="PKK88007.1"/>
    <property type="molecule type" value="Genomic_DNA"/>
</dbReference>
<dbReference type="InterPro" id="IPR025668">
    <property type="entry name" value="Tnp_DDE_dom"/>
</dbReference>
<dbReference type="AlphaFoldDB" id="A0A2N1PI38"/>
<name>A0A2N1PI38_9BACT</name>
<feature type="domain" description="Transposase DDE" evidence="2">
    <location>
        <begin position="385"/>
        <end position="512"/>
    </location>
</feature>
<protein>
    <recommendedName>
        <fullName evidence="5">DDE transposase</fullName>
    </recommendedName>
</protein>
<evidence type="ECO:0000259" key="1">
    <source>
        <dbReference type="Pfam" id="PF05598"/>
    </source>
</evidence>
<comment type="caution">
    <text evidence="3">The sequence shown here is derived from an EMBL/GenBank/DDBJ whole genome shotgun (WGS) entry which is preliminary data.</text>
</comment>
<dbReference type="InterPro" id="IPR008490">
    <property type="entry name" value="Transposase_InsH_N"/>
</dbReference>
<organism evidence="3 4">
    <name type="scientific">Candidatus Wallbacteria bacterium HGW-Wallbacteria-1</name>
    <dbReference type="NCBI Taxonomy" id="2013854"/>
    <lineage>
        <taxon>Bacteria</taxon>
        <taxon>Candidatus Walliibacteriota</taxon>
    </lineage>
</organism>
<evidence type="ECO:0008006" key="5">
    <source>
        <dbReference type="Google" id="ProtNLM"/>
    </source>
</evidence>
<dbReference type="Pfam" id="PF13751">
    <property type="entry name" value="DDE_Tnp_1_6"/>
    <property type="match status" value="1"/>
</dbReference>
<reference evidence="3 4" key="1">
    <citation type="journal article" date="2017" name="ISME J.">
        <title>Potential for microbial H2 and metal transformations associated with novel bacteria and archaea in deep terrestrial subsurface sediments.</title>
        <authorList>
            <person name="Hernsdorf A.W."/>
            <person name="Amano Y."/>
            <person name="Miyakawa K."/>
            <person name="Ise K."/>
            <person name="Suzuki Y."/>
            <person name="Anantharaman K."/>
            <person name="Probst A."/>
            <person name="Burstein D."/>
            <person name="Thomas B.C."/>
            <person name="Banfield J.F."/>
        </authorList>
    </citation>
    <scope>NUCLEOTIDE SEQUENCE [LARGE SCALE GENOMIC DNA]</scope>
    <source>
        <strain evidence="3">HGW-Wallbacteria-1</strain>
    </source>
</reference>
<dbReference type="PANTHER" id="PTHR33408:SF2">
    <property type="entry name" value="TRANSPOSASE DDE DOMAIN-CONTAINING PROTEIN"/>
    <property type="match status" value="1"/>
</dbReference>
<dbReference type="Pfam" id="PF05598">
    <property type="entry name" value="DUF772"/>
    <property type="match status" value="1"/>
</dbReference>
<accession>A0A2N1PI38</accession>
<proteinExistence type="predicted"/>
<evidence type="ECO:0000259" key="2">
    <source>
        <dbReference type="Pfam" id="PF13751"/>
    </source>
</evidence>